<evidence type="ECO:0000313" key="1">
    <source>
        <dbReference type="EMBL" id="MBY79061.1"/>
    </source>
</evidence>
<sequence length="119" mass="13778">MCSYIFTLGLSFTRVAFIPDACEFTEKRFHNLTELPGGHVTSLTHSRSTLILLLDPPSDWFFCRPYTVRRRHRRRCGLDPQQTRLLYVSSVYHNGLWSYNNSDDETGSHEILIKDPSAV</sequence>
<dbReference type="AlphaFoldDB" id="A0A2S2QMZ3"/>
<organism evidence="1">
    <name type="scientific">Sipha flava</name>
    <name type="common">yellow sugarcane aphid</name>
    <dbReference type="NCBI Taxonomy" id="143950"/>
    <lineage>
        <taxon>Eukaryota</taxon>
        <taxon>Metazoa</taxon>
        <taxon>Ecdysozoa</taxon>
        <taxon>Arthropoda</taxon>
        <taxon>Hexapoda</taxon>
        <taxon>Insecta</taxon>
        <taxon>Pterygota</taxon>
        <taxon>Neoptera</taxon>
        <taxon>Paraneoptera</taxon>
        <taxon>Hemiptera</taxon>
        <taxon>Sternorrhyncha</taxon>
        <taxon>Aphidomorpha</taxon>
        <taxon>Aphidoidea</taxon>
        <taxon>Aphididae</taxon>
        <taxon>Sipha</taxon>
    </lineage>
</organism>
<gene>
    <name evidence="1" type="ORF">g.58714</name>
</gene>
<name>A0A2S2QMZ3_9HEMI</name>
<dbReference type="EMBL" id="GGMS01009858">
    <property type="protein sequence ID" value="MBY79061.1"/>
    <property type="molecule type" value="Transcribed_RNA"/>
</dbReference>
<accession>A0A2S2QMZ3</accession>
<protein>
    <submittedName>
        <fullName evidence="1">Uncharacterized protein</fullName>
    </submittedName>
</protein>
<reference evidence="1" key="1">
    <citation type="submission" date="2018-04" db="EMBL/GenBank/DDBJ databases">
        <title>Transcriptome assembly of Sipha flava.</title>
        <authorList>
            <person name="Scully E.D."/>
            <person name="Geib S.M."/>
            <person name="Palmer N.A."/>
            <person name="Koch K."/>
            <person name="Bradshaw J."/>
            <person name="Heng-Moss T."/>
            <person name="Sarath G."/>
        </authorList>
    </citation>
    <scope>NUCLEOTIDE SEQUENCE</scope>
</reference>
<proteinExistence type="predicted"/>